<name>A0A072V2H2_MEDTR</name>
<evidence type="ECO:0000313" key="2">
    <source>
        <dbReference type="EnsemblPlants" id="KEH36057"/>
    </source>
</evidence>
<dbReference type="Proteomes" id="UP000002051">
    <property type="component" value="Chromosome 3"/>
</dbReference>
<keyword evidence="3" id="KW-1185">Reference proteome</keyword>
<gene>
    <name evidence="1" type="ordered locus">MTR_3g110188</name>
</gene>
<protein>
    <submittedName>
        <fullName evidence="1 2">Uncharacterized protein</fullName>
    </submittedName>
</protein>
<organism evidence="1 3">
    <name type="scientific">Medicago truncatula</name>
    <name type="common">Barrel medic</name>
    <name type="synonym">Medicago tribuloides</name>
    <dbReference type="NCBI Taxonomy" id="3880"/>
    <lineage>
        <taxon>Eukaryota</taxon>
        <taxon>Viridiplantae</taxon>
        <taxon>Streptophyta</taxon>
        <taxon>Embryophyta</taxon>
        <taxon>Tracheophyta</taxon>
        <taxon>Spermatophyta</taxon>
        <taxon>Magnoliopsida</taxon>
        <taxon>eudicotyledons</taxon>
        <taxon>Gunneridae</taxon>
        <taxon>Pentapetalae</taxon>
        <taxon>rosids</taxon>
        <taxon>fabids</taxon>
        <taxon>Fabales</taxon>
        <taxon>Fabaceae</taxon>
        <taxon>Papilionoideae</taxon>
        <taxon>50 kb inversion clade</taxon>
        <taxon>NPAAA clade</taxon>
        <taxon>Hologalegina</taxon>
        <taxon>IRL clade</taxon>
        <taxon>Trifolieae</taxon>
        <taxon>Medicago</taxon>
    </lineage>
</organism>
<reference evidence="1 3" key="1">
    <citation type="journal article" date="2011" name="Nature">
        <title>The Medicago genome provides insight into the evolution of rhizobial symbioses.</title>
        <authorList>
            <person name="Young N.D."/>
            <person name="Debelle F."/>
            <person name="Oldroyd G.E."/>
            <person name="Geurts R."/>
            <person name="Cannon S.B."/>
            <person name="Udvardi M.K."/>
            <person name="Benedito V.A."/>
            <person name="Mayer K.F."/>
            <person name="Gouzy J."/>
            <person name="Schoof H."/>
            <person name="Van de Peer Y."/>
            <person name="Proost S."/>
            <person name="Cook D.R."/>
            <person name="Meyers B.C."/>
            <person name="Spannagl M."/>
            <person name="Cheung F."/>
            <person name="De Mita S."/>
            <person name="Krishnakumar V."/>
            <person name="Gundlach H."/>
            <person name="Zhou S."/>
            <person name="Mudge J."/>
            <person name="Bharti A.K."/>
            <person name="Murray J.D."/>
            <person name="Naoumkina M.A."/>
            <person name="Rosen B."/>
            <person name="Silverstein K.A."/>
            <person name="Tang H."/>
            <person name="Rombauts S."/>
            <person name="Zhao P.X."/>
            <person name="Zhou P."/>
            <person name="Barbe V."/>
            <person name="Bardou P."/>
            <person name="Bechner M."/>
            <person name="Bellec A."/>
            <person name="Berger A."/>
            <person name="Berges H."/>
            <person name="Bidwell S."/>
            <person name="Bisseling T."/>
            <person name="Choisne N."/>
            <person name="Couloux A."/>
            <person name="Denny R."/>
            <person name="Deshpande S."/>
            <person name="Dai X."/>
            <person name="Doyle J.J."/>
            <person name="Dudez A.M."/>
            <person name="Farmer A.D."/>
            <person name="Fouteau S."/>
            <person name="Franken C."/>
            <person name="Gibelin C."/>
            <person name="Gish J."/>
            <person name="Goldstein S."/>
            <person name="Gonzalez A.J."/>
            <person name="Green P.J."/>
            <person name="Hallab A."/>
            <person name="Hartog M."/>
            <person name="Hua A."/>
            <person name="Humphray S.J."/>
            <person name="Jeong D.H."/>
            <person name="Jing Y."/>
            <person name="Jocker A."/>
            <person name="Kenton S.M."/>
            <person name="Kim D.J."/>
            <person name="Klee K."/>
            <person name="Lai H."/>
            <person name="Lang C."/>
            <person name="Lin S."/>
            <person name="Macmil S.L."/>
            <person name="Magdelenat G."/>
            <person name="Matthews L."/>
            <person name="McCorrison J."/>
            <person name="Monaghan E.L."/>
            <person name="Mun J.H."/>
            <person name="Najar F.Z."/>
            <person name="Nicholson C."/>
            <person name="Noirot C."/>
            <person name="O'Bleness M."/>
            <person name="Paule C.R."/>
            <person name="Poulain J."/>
            <person name="Prion F."/>
            <person name="Qin B."/>
            <person name="Qu C."/>
            <person name="Retzel E.F."/>
            <person name="Riddle C."/>
            <person name="Sallet E."/>
            <person name="Samain S."/>
            <person name="Samson N."/>
            <person name="Sanders I."/>
            <person name="Saurat O."/>
            <person name="Scarpelli C."/>
            <person name="Schiex T."/>
            <person name="Segurens B."/>
            <person name="Severin A.J."/>
            <person name="Sherrier D.J."/>
            <person name="Shi R."/>
            <person name="Sims S."/>
            <person name="Singer S.R."/>
            <person name="Sinharoy S."/>
            <person name="Sterck L."/>
            <person name="Viollet A."/>
            <person name="Wang B.B."/>
            <person name="Wang K."/>
            <person name="Wang M."/>
            <person name="Wang X."/>
            <person name="Warfsmann J."/>
            <person name="Weissenbach J."/>
            <person name="White D.D."/>
            <person name="White J.D."/>
            <person name="Wiley G.B."/>
            <person name="Wincker P."/>
            <person name="Xing Y."/>
            <person name="Yang L."/>
            <person name="Yao Z."/>
            <person name="Ying F."/>
            <person name="Zhai J."/>
            <person name="Zhou L."/>
            <person name="Zuber A."/>
            <person name="Denarie J."/>
            <person name="Dixon R.A."/>
            <person name="May G.D."/>
            <person name="Schwartz D.C."/>
            <person name="Rogers J."/>
            <person name="Quetier F."/>
            <person name="Town C.D."/>
            <person name="Roe B.A."/>
        </authorList>
    </citation>
    <scope>NUCLEOTIDE SEQUENCE [LARGE SCALE GENOMIC DNA]</scope>
    <source>
        <strain evidence="1">A17</strain>
        <strain evidence="2 3">cv. Jemalong A17</strain>
    </source>
</reference>
<accession>A0A072V2H2</accession>
<dbReference type="AlphaFoldDB" id="A0A072V2H2"/>
<dbReference type="EMBL" id="CM001219">
    <property type="protein sequence ID" value="KEH36057.1"/>
    <property type="molecule type" value="Genomic_DNA"/>
</dbReference>
<proteinExistence type="predicted"/>
<evidence type="ECO:0000313" key="1">
    <source>
        <dbReference type="EMBL" id="KEH36057.1"/>
    </source>
</evidence>
<evidence type="ECO:0000313" key="3">
    <source>
        <dbReference type="Proteomes" id="UP000002051"/>
    </source>
</evidence>
<dbReference type="EnsemblPlants" id="KEH36057">
    <property type="protein sequence ID" value="KEH36057"/>
    <property type="gene ID" value="MTR_3g110188"/>
</dbReference>
<reference evidence="2" key="3">
    <citation type="submission" date="2015-04" db="UniProtKB">
        <authorList>
            <consortium name="EnsemblPlants"/>
        </authorList>
    </citation>
    <scope>IDENTIFICATION</scope>
    <source>
        <strain evidence="2">cv. Jemalong A17</strain>
    </source>
</reference>
<reference evidence="1 3" key="2">
    <citation type="journal article" date="2014" name="BMC Genomics">
        <title>An improved genome release (version Mt4.0) for the model legume Medicago truncatula.</title>
        <authorList>
            <person name="Tang H."/>
            <person name="Krishnakumar V."/>
            <person name="Bidwell S."/>
            <person name="Rosen B."/>
            <person name="Chan A."/>
            <person name="Zhou S."/>
            <person name="Gentzbittel L."/>
            <person name="Childs K.L."/>
            <person name="Yandell M."/>
            <person name="Gundlach H."/>
            <person name="Mayer K.F."/>
            <person name="Schwartz D.C."/>
            <person name="Town C.D."/>
        </authorList>
    </citation>
    <scope>GENOME REANNOTATION</scope>
    <source>
        <strain evidence="1">A17</strain>
        <strain evidence="2 3">cv. Jemalong A17</strain>
    </source>
</reference>
<dbReference type="HOGENOM" id="CLU_2964317_0_0_1"/>
<sequence length="59" mass="6420">MAGRVLNYGALLVLQNNKDLGWEAGYGAKSMQKFGGLVATEIIVSNSDSWLQLMQCNTN</sequence>